<name>A0ABY2XN82_9GAMM</name>
<dbReference type="InterPro" id="IPR014973">
    <property type="entry name" value="DUF1835"/>
</dbReference>
<accession>A0ABY2XN82</accession>
<evidence type="ECO:0000313" key="2">
    <source>
        <dbReference type="EMBL" id="TMW13365.1"/>
    </source>
</evidence>
<keyword evidence="3" id="KW-1185">Reference proteome</keyword>
<evidence type="ECO:0000259" key="1">
    <source>
        <dbReference type="Pfam" id="PF08874"/>
    </source>
</evidence>
<organism evidence="2 3">
    <name type="scientific">Alloalcanivorax gelatiniphagus</name>
    <dbReference type="NCBI Taxonomy" id="1194167"/>
    <lineage>
        <taxon>Bacteria</taxon>
        <taxon>Pseudomonadati</taxon>
        <taxon>Pseudomonadota</taxon>
        <taxon>Gammaproteobacteria</taxon>
        <taxon>Oceanospirillales</taxon>
        <taxon>Alcanivoracaceae</taxon>
        <taxon>Alloalcanivorax</taxon>
    </lineage>
</organism>
<dbReference type="Proteomes" id="UP000739180">
    <property type="component" value="Unassembled WGS sequence"/>
</dbReference>
<feature type="domain" description="DUF1835" evidence="1">
    <location>
        <begin position="131"/>
        <end position="234"/>
    </location>
</feature>
<proteinExistence type="predicted"/>
<gene>
    <name evidence="2" type="ORF">FGS76_07290</name>
</gene>
<comment type="caution">
    <text evidence="2">The sequence shown here is derived from an EMBL/GenBank/DDBJ whole genome shotgun (WGS) entry which is preliminary data.</text>
</comment>
<reference evidence="2 3" key="1">
    <citation type="submission" date="2019-05" db="EMBL/GenBank/DDBJ databases">
        <title>Genome of Alcanivorax gelatiniphagus, an oil degrading marine bacteria.</title>
        <authorList>
            <person name="Kwon K.K."/>
        </authorList>
    </citation>
    <scope>NUCLEOTIDE SEQUENCE [LARGE SCALE GENOMIC DNA]</scope>
    <source>
        <strain evidence="2 3">MEBiC 08158</strain>
    </source>
</reference>
<evidence type="ECO:0000313" key="3">
    <source>
        <dbReference type="Proteomes" id="UP000739180"/>
    </source>
</evidence>
<dbReference type="Pfam" id="PF08874">
    <property type="entry name" value="DUF1835"/>
    <property type="match status" value="1"/>
</dbReference>
<protein>
    <submittedName>
        <fullName evidence="2">DUF1835 domain-containing protein</fullName>
    </submittedName>
</protein>
<dbReference type="EMBL" id="VCQT01000025">
    <property type="protein sequence ID" value="TMW13365.1"/>
    <property type="molecule type" value="Genomic_DNA"/>
</dbReference>
<sequence>MIDSHALMINCVQHIECCCPVGGPQGGTMTPSVTVEGSEPLSNGRFRLDDPVEDARRLFDTARNGDGRAQARLALHRTSSASTPLEMKDALHTVAREMGFTGWRSFEQYVAELDAAERRGGDLVDGEQSTVHIRCGDDLREALPRCGLHGRCLTFADPFCVGPVQRPSSDDHFVEERSRFLAEALNLNPDQTLERQRREYRELGEVGVEERVVLWFEHDSYDQLILAYVLDHFGRRWPRVRLELVATDAIPGVRRFVGLGQLAPEVLGWLWERRKPVEETLLVLGRRAWRSISDETPEALDRLTQRNTPALPMLGRALRRHLLELPDEETGLGLSEQLIVQLVAERGPKPAGEIFRDLMLEREPLPYLGDSLFHWMLRPLLGGTSPVLRWHGDDDLPWQDRELAITDHGHAVLSGHQNWLDTHPPRRWVGGVPIDGDRQSWCLNKANGRPQRRPANSL</sequence>